<keyword evidence="2" id="KW-1185">Reference proteome</keyword>
<gene>
    <name evidence="1" type="primary">Contig9166.g9806</name>
    <name evidence="1" type="ORF">STYLEM_12698</name>
</gene>
<dbReference type="SUPFAM" id="SSF48371">
    <property type="entry name" value="ARM repeat"/>
    <property type="match status" value="1"/>
</dbReference>
<dbReference type="InterPro" id="IPR011989">
    <property type="entry name" value="ARM-like"/>
</dbReference>
<sequence>MLEYNQNNFRKYSQKSLLTQLYPYLISLIIGDKNTDKDDDFDCRWECMSWILTVLSGYIKTDPSQFILMKDKNNKSYYDLTLTMIRQVRINSVKYQYESDDVIKSVKLLITMVESLKGKIDDQMPYLIDMLFDYFRAKDEKLNVDLVILQAIGMCIWYNPILVLSIMNQKNHLETYLVLQESYLNDFKNVFDIRRAIFGVIQAIKIDISPNIKLRFLKICIKLAFQSQTIRVKSLKSQDEEMSEQLEKMSRGEYNFSDGDEDIIIDQDDKDVQDFISRISGFNEEDKEIILNQKEKNKNFIVSQLGQKGVR</sequence>
<name>A0A078AMM5_STYLE</name>
<dbReference type="OrthoDB" id="760868at2759"/>
<dbReference type="InterPro" id="IPR016024">
    <property type="entry name" value="ARM-type_fold"/>
</dbReference>
<dbReference type="Gene3D" id="1.25.10.10">
    <property type="entry name" value="Leucine-rich Repeat Variant"/>
    <property type="match status" value="1"/>
</dbReference>
<dbReference type="Proteomes" id="UP000039865">
    <property type="component" value="Unassembled WGS sequence"/>
</dbReference>
<reference evidence="1 2" key="1">
    <citation type="submission" date="2014-06" db="EMBL/GenBank/DDBJ databases">
        <authorList>
            <person name="Swart Estienne"/>
        </authorList>
    </citation>
    <scope>NUCLEOTIDE SEQUENCE [LARGE SCALE GENOMIC DNA]</scope>
    <source>
        <strain evidence="1 2">130c</strain>
    </source>
</reference>
<accession>A0A078AMM5</accession>
<protein>
    <submittedName>
        <fullName evidence="1">Uncharacterized protein</fullName>
    </submittedName>
</protein>
<dbReference type="InParanoid" id="A0A078AMM5"/>
<dbReference type="AlphaFoldDB" id="A0A078AMM5"/>
<dbReference type="EMBL" id="CCKQ01012043">
    <property type="protein sequence ID" value="CDW83650.1"/>
    <property type="molecule type" value="Genomic_DNA"/>
</dbReference>
<evidence type="ECO:0000313" key="2">
    <source>
        <dbReference type="Proteomes" id="UP000039865"/>
    </source>
</evidence>
<organism evidence="1 2">
    <name type="scientific">Stylonychia lemnae</name>
    <name type="common">Ciliate</name>
    <dbReference type="NCBI Taxonomy" id="5949"/>
    <lineage>
        <taxon>Eukaryota</taxon>
        <taxon>Sar</taxon>
        <taxon>Alveolata</taxon>
        <taxon>Ciliophora</taxon>
        <taxon>Intramacronucleata</taxon>
        <taxon>Spirotrichea</taxon>
        <taxon>Stichotrichia</taxon>
        <taxon>Sporadotrichida</taxon>
        <taxon>Oxytrichidae</taxon>
        <taxon>Stylonychinae</taxon>
        <taxon>Stylonychia</taxon>
    </lineage>
</organism>
<evidence type="ECO:0000313" key="1">
    <source>
        <dbReference type="EMBL" id="CDW83650.1"/>
    </source>
</evidence>
<proteinExistence type="predicted"/>